<evidence type="ECO:0000256" key="2">
    <source>
        <dbReference type="ARBA" id="ARBA00001947"/>
    </source>
</evidence>
<gene>
    <name evidence="16" type="ORF">H8S37_02170</name>
</gene>
<dbReference type="PROSITE" id="PS00759">
    <property type="entry name" value="ARGE_DAPE_CPG2_2"/>
    <property type="match status" value="1"/>
</dbReference>
<evidence type="ECO:0000256" key="7">
    <source>
        <dbReference type="ARBA" id="ARBA00022605"/>
    </source>
</evidence>
<dbReference type="Gene3D" id="3.40.630.10">
    <property type="entry name" value="Zn peptidases"/>
    <property type="match status" value="1"/>
</dbReference>
<keyword evidence="9" id="KW-0378">Hydrolase</keyword>
<dbReference type="RefSeq" id="WP_186874412.1">
    <property type="nucleotide sequence ID" value="NZ_JACOPF010000001.1"/>
</dbReference>
<evidence type="ECO:0000256" key="4">
    <source>
        <dbReference type="ARBA" id="ARBA00006247"/>
    </source>
</evidence>
<keyword evidence="8" id="KW-0479">Metal-binding</keyword>
<evidence type="ECO:0000256" key="6">
    <source>
        <dbReference type="ARBA" id="ARBA00016853"/>
    </source>
</evidence>
<keyword evidence="7" id="KW-0028">Amino-acid biosynthesis</keyword>
<dbReference type="Pfam" id="PF01546">
    <property type="entry name" value="Peptidase_M20"/>
    <property type="match status" value="1"/>
</dbReference>
<dbReference type="GO" id="GO:0009014">
    <property type="term" value="F:succinyl-diaminopimelate desuccinylase activity"/>
    <property type="evidence" value="ECO:0007669"/>
    <property type="project" value="UniProtKB-EC"/>
</dbReference>
<evidence type="ECO:0000256" key="5">
    <source>
        <dbReference type="ARBA" id="ARBA00011921"/>
    </source>
</evidence>
<dbReference type="InterPro" id="IPR050072">
    <property type="entry name" value="Peptidase_M20A"/>
</dbReference>
<evidence type="ECO:0000256" key="12">
    <source>
        <dbReference type="ARBA" id="ARBA00023154"/>
    </source>
</evidence>
<comment type="cofactor">
    <cofactor evidence="2">
        <name>Zn(2+)</name>
        <dbReference type="ChEBI" id="CHEBI:29105"/>
    </cofactor>
</comment>
<sequence>MNKELVFKILEELIKIDTTNPPGNEKNAVEYLQQLFLEYDIYTEVQNLGNNRANLIASYGVAEPEIIFCGHLDVVPSTEEWTYPPFQATWQGTRLYGRGTTDMKGAVAAMSAILIKLAKDKIQLDGKVTLVFVADEEFSNLGMRNFLQKKRTAYMAVIGEPTELQLAVAHRGVLRDYIDIIARPYHAALPERESNAVNNAAEAMLSLFRLNETLKSYHHEILPPPSIAVTKIEGYENDNIVPGNVRLLTDFRILPGMNFEECRKLEESILKNVGKYEITKHFFMPGGEIDLQHEVVKRCCQIGEKVLHRKQRPVAFDASCEQCFLVEHGIPTVICGPGSLNQAHIVDEYIEKEQVLLSEEYYMNIVKEFLIGAENETIEGSE</sequence>
<keyword evidence="17" id="KW-1185">Reference proteome</keyword>
<dbReference type="Gene3D" id="3.30.70.360">
    <property type="match status" value="1"/>
</dbReference>
<evidence type="ECO:0000256" key="13">
    <source>
        <dbReference type="ARBA" id="ARBA00023285"/>
    </source>
</evidence>
<evidence type="ECO:0000313" key="17">
    <source>
        <dbReference type="Proteomes" id="UP000652477"/>
    </source>
</evidence>
<dbReference type="GO" id="GO:0046872">
    <property type="term" value="F:metal ion binding"/>
    <property type="evidence" value="ECO:0007669"/>
    <property type="project" value="UniProtKB-KW"/>
</dbReference>
<evidence type="ECO:0000256" key="11">
    <source>
        <dbReference type="ARBA" id="ARBA00022915"/>
    </source>
</evidence>
<dbReference type="EC" id="3.5.1.18" evidence="5"/>
<proteinExistence type="inferred from homology"/>
<evidence type="ECO:0000259" key="15">
    <source>
        <dbReference type="Pfam" id="PF07687"/>
    </source>
</evidence>
<keyword evidence="10" id="KW-0862">Zinc</keyword>
<dbReference type="InterPro" id="IPR036264">
    <property type="entry name" value="Bact_exopeptidase_dim_dom"/>
</dbReference>
<dbReference type="PANTHER" id="PTHR43808:SF8">
    <property type="entry name" value="PEPTIDASE M20 DIMERISATION DOMAIN-CONTAINING PROTEIN"/>
    <property type="match status" value="1"/>
</dbReference>
<dbReference type="AlphaFoldDB" id="A0A923LG89"/>
<comment type="pathway">
    <text evidence="3">Amino-acid biosynthesis; L-lysine biosynthesis via DAP pathway; LL-2,6-diaminopimelate from (S)-tetrahydrodipicolinate (succinylase route): step 3/3.</text>
</comment>
<dbReference type="GO" id="GO:0019877">
    <property type="term" value="P:diaminopimelate biosynthetic process"/>
    <property type="evidence" value="ECO:0007669"/>
    <property type="project" value="UniProtKB-KW"/>
</dbReference>
<keyword evidence="11" id="KW-0220">Diaminopimelate biosynthesis</keyword>
<evidence type="ECO:0000256" key="8">
    <source>
        <dbReference type="ARBA" id="ARBA00022723"/>
    </source>
</evidence>
<dbReference type="SUPFAM" id="SSF55031">
    <property type="entry name" value="Bacterial exopeptidase dimerisation domain"/>
    <property type="match status" value="1"/>
</dbReference>
<dbReference type="PANTHER" id="PTHR43808">
    <property type="entry name" value="ACETYLORNITHINE DEACETYLASE"/>
    <property type="match status" value="1"/>
</dbReference>
<feature type="domain" description="Peptidase M20 dimerisation" evidence="15">
    <location>
        <begin position="168"/>
        <end position="274"/>
    </location>
</feature>
<reference evidence="16" key="1">
    <citation type="submission" date="2020-08" db="EMBL/GenBank/DDBJ databases">
        <title>Genome public.</title>
        <authorList>
            <person name="Liu C."/>
            <person name="Sun Q."/>
        </authorList>
    </citation>
    <scope>NUCLEOTIDE SEQUENCE</scope>
    <source>
        <strain evidence="16">NSJ-55</strain>
    </source>
</reference>
<evidence type="ECO:0000256" key="3">
    <source>
        <dbReference type="ARBA" id="ARBA00005130"/>
    </source>
</evidence>
<dbReference type="SUPFAM" id="SSF53187">
    <property type="entry name" value="Zn-dependent exopeptidases"/>
    <property type="match status" value="1"/>
</dbReference>
<comment type="similarity">
    <text evidence="4">Belongs to the peptidase M20A family.</text>
</comment>
<dbReference type="EMBL" id="JACOPF010000001">
    <property type="protein sequence ID" value="MBC5687743.1"/>
    <property type="molecule type" value="Genomic_DNA"/>
</dbReference>
<evidence type="ECO:0000256" key="1">
    <source>
        <dbReference type="ARBA" id="ARBA00001941"/>
    </source>
</evidence>
<comment type="caution">
    <text evidence="16">The sequence shown here is derived from an EMBL/GenBank/DDBJ whole genome shotgun (WGS) entry which is preliminary data.</text>
</comment>
<dbReference type="GO" id="GO:0009085">
    <property type="term" value="P:lysine biosynthetic process"/>
    <property type="evidence" value="ECO:0007669"/>
    <property type="project" value="UniProtKB-KW"/>
</dbReference>
<name>A0A923LG89_9FIRM</name>
<dbReference type="InterPro" id="IPR011650">
    <property type="entry name" value="Peptidase_M20_dimer"/>
</dbReference>
<keyword evidence="12" id="KW-0457">Lysine biosynthesis</keyword>
<organism evidence="16 17">
    <name type="scientific">Mediterraneibacter hominis</name>
    <dbReference type="NCBI Taxonomy" id="2763054"/>
    <lineage>
        <taxon>Bacteria</taxon>
        <taxon>Bacillati</taxon>
        <taxon>Bacillota</taxon>
        <taxon>Clostridia</taxon>
        <taxon>Lachnospirales</taxon>
        <taxon>Lachnospiraceae</taxon>
        <taxon>Mediterraneibacter</taxon>
    </lineage>
</organism>
<protein>
    <recommendedName>
        <fullName evidence="6">Probable succinyl-diaminopimelate desuccinylase</fullName>
        <ecNumber evidence="5">3.5.1.18</ecNumber>
    </recommendedName>
</protein>
<evidence type="ECO:0000256" key="14">
    <source>
        <dbReference type="ARBA" id="ARBA00051301"/>
    </source>
</evidence>
<evidence type="ECO:0000256" key="10">
    <source>
        <dbReference type="ARBA" id="ARBA00022833"/>
    </source>
</evidence>
<keyword evidence="13" id="KW-0170">Cobalt</keyword>
<evidence type="ECO:0000256" key="9">
    <source>
        <dbReference type="ARBA" id="ARBA00022801"/>
    </source>
</evidence>
<comment type="cofactor">
    <cofactor evidence="1">
        <name>Co(2+)</name>
        <dbReference type="ChEBI" id="CHEBI:48828"/>
    </cofactor>
</comment>
<dbReference type="InterPro" id="IPR010182">
    <property type="entry name" value="ArgE/DapE"/>
</dbReference>
<dbReference type="Proteomes" id="UP000652477">
    <property type="component" value="Unassembled WGS sequence"/>
</dbReference>
<dbReference type="NCBIfam" id="TIGR01910">
    <property type="entry name" value="DapE-ArgE"/>
    <property type="match status" value="1"/>
</dbReference>
<dbReference type="InterPro" id="IPR001261">
    <property type="entry name" value="ArgE/DapE_CS"/>
</dbReference>
<evidence type="ECO:0000313" key="16">
    <source>
        <dbReference type="EMBL" id="MBC5687743.1"/>
    </source>
</evidence>
<accession>A0A923LG89</accession>
<dbReference type="InterPro" id="IPR002933">
    <property type="entry name" value="Peptidase_M20"/>
</dbReference>
<comment type="catalytic activity">
    <reaction evidence="14">
        <text>N-succinyl-(2S,6S)-2,6-diaminopimelate + H2O = (2S,6S)-2,6-diaminopimelate + succinate</text>
        <dbReference type="Rhea" id="RHEA:22608"/>
        <dbReference type="ChEBI" id="CHEBI:15377"/>
        <dbReference type="ChEBI" id="CHEBI:30031"/>
        <dbReference type="ChEBI" id="CHEBI:57609"/>
        <dbReference type="ChEBI" id="CHEBI:58087"/>
        <dbReference type="EC" id="3.5.1.18"/>
    </reaction>
</comment>
<dbReference type="Pfam" id="PF07687">
    <property type="entry name" value="M20_dimer"/>
    <property type="match status" value="1"/>
</dbReference>